<dbReference type="Proteomes" id="UP000029585">
    <property type="component" value="Unassembled WGS sequence"/>
</dbReference>
<keyword evidence="2" id="KW-0175">Coiled coil</keyword>
<evidence type="ECO:0000259" key="3">
    <source>
        <dbReference type="PROSITE" id="PS50937"/>
    </source>
</evidence>
<dbReference type="InterPro" id="IPR000551">
    <property type="entry name" value="MerR-type_HTH_dom"/>
</dbReference>
<feature type="domain" description="HTH merR-type" evidence="3">
    <location>
        <begin position="1"/>
        <end position="69"/>
    </location>
</feature>
<dbReference type="GeneID" id="63973668"/>
<organism evidence="4 5">
    <name type="scientific">Flavonifractor plautii 1_3_50AFAA</name>
    <dbReference type="NCBI Taxonomy" id="742738"/>
    <lineage>
        <taxon>Bacteria</taxon>
        <taxon>Bacillati</taxon>
        <taxon>Bacillota</taxon>
        <taxon>Clostridia</taxon>
        <taxon>Eubacteriales</taxon>
        <taxon>Oscillospiraceae</taxon>
        <taxon>Flavonifractor</taxon>
    </lineage>
</organism>
<dbReference type="PANTHER" id="PTHR30204">
    <property type="entry name" value="REDOX-CYCLING DRUG-SENSING TRANSCRIPTIONAL ACTIVATOR SOXR"/>
    <property type="match status" value="1"/>
</dbReference>
<dbReference type="Gene3D" id="1.10.1660.10">
    <property type="match status" value="1"/>
</dbReference>
<dbReference type="PANTHER" id="PTHR30204:SF98">
    <property type="entry name" value="HTH-TYPE TRANSCRIPTIONAL REGULATOR ADHR"/>
    <property type="match status" value="1"/>
</dbReference>
<evidence type="ECO:0000313" key="4">
    <source>
        <dbReference type="EMBL" id="KGF55662.1"/>
    </source>
</evidence>
<dbReference type="SUPFAM" id="SSF46955">
    <property type="entry name" value="Putative DNA-binding domain"/>
    <property type="match status" value="1"/>
</dbReference>
<comment type="caution">
    <text evidence="4">The sequence shown here is derived from an EMBL/GenBank/DDBJ whole genome shotgun (WGS) entry which is preliminary data.</text>
</comment>
<dbReference type="PROSITE" id="PS50937">
    <property type="entry name" value="HTH_MERR_2"/>
    <property type="match status" value="1"/>
</dbReference>
<evidence type="ECO:0000256" key="2">
    <source>
        <dbReference type="SAM" id="Coils"/>
    </source>
</evidence>
<feature type="coiled-coil region" evidence="2">
    <location>
        <begin position="81"/>
        <end position="122"/>
    </location>
</feature>
<dbReference type="GO" id="GO:0003700">
    <property type="term" value="F:DNA-binding transcription factor activity"/>
    <property type="evidence" value="ECO:0007669"/>
    <property type="project" value="InterPro"/>
</dbReference>
<dbReference type="Pfam" id="PF13411">
    <property type="entry name" value="MerR_1"/>
    <property type="match status" value="1"/>
</dbReference>
<evidence type="ECO:0000313" key="5">
    <source>
        <dbReference type="Proteomes" id="UP000029585"/>
    </source>
</evidence>
<keyword evidence="1" id="KW-0238">DNA-binding</keyword>
<dbReference type="InterPro" id="IPR009061">
    <property type="entry name" value="DNA-bd_dom_put_sf"/>
</dbReference>
<sequence>MTIAEVSRKYNLSADTLRYYERIGLIPTVHRSKSGIRDYTVEDCAWVEFAKCMRGAGIQVEALIEYVSLFQQGEDTTEARKQILIEQRELLLERMEEMRQTLERLNSKIDRYEQTVAVAEQKLRRE</sequence>
<dbReference type="eggNOG" id="COG0789">
    <property type="taxonomic scope" value="Bacteria"/>
</dbReference>
<protein>
    <recommendedName>
        <fullName evidence="3">HTH merR-type domain-containing protein</fullName>
    </recommendedName>
</protein>
<dbReference type="HOGENOM" id="CLU_060077_8_3_9"/>
<dbReference type="PATRIC" id="fig|742738.3.peg.1786"/>
<name>A0A096CLI0_FLAPL</name>
<dbReference type="GO" id="GO:0003677">
    <property type="term" value="F:DNA binding"/>
    <property type="evidence" value="ECO:0007669"/>
    <property type="project" value="UniProtKB-KW"/>
</dbReference>
<evidence type="ECO:0000256" key="1">
    <source>
        <dbReference type="ARBA" id="ARBA00023125"/>
    </source>
</evidence>
<accession>A0A096CLI0</accession>
<dbReference type="SMART" id="SM00422">
    <property type="entry name" value="HTH_MERR"/>
    <property type="match status" value="1"/>
</dbReference>
<reference evidence="4 5" key="1">
    <citation type="submission" date="2011-08" db="EMBL/GenBank/DDBJ databases">
        <title>The Genome Sequence of Clostridium orbiscindens 1_3_50AFAA.</title>
        <authorList>
            <consortium name="The Broad Institute Genome Sequencing Platform"/>
            <person name="Earl A."/>
            <person name="Ward D."/>
            <person name="Feldgarden M."/>
            <person name="Gevers D."/>
            <person name="Daigneault M."/>
            <person name="Strauss J."/>
            <person name="Allen-Vercoe E."/>
            <person name="Young S.K."/>
            <person name="Zeng Q."/>
            <person name="Gargeya S."/>
            <person name="Fitzgerald M."/>
            <person name="Haas B."/>
            <person name="Abouelleil A."/>
            <person name="Alvarado L."/>
            <person name="Arachchi H.M."/>
            <person name="Berlin A."/>
            <person name="Brown A."/>
            <person name="Chapman S.B."/>
            <person name="Chen Z."/>
            <person name="Dunbar C."/>
            <person name="Freedman E."/>
            <person name="Gearin G."/>
            <person name="Gellesch M."/>
            <person name="Goldberg J."/>
            <person name="Griggs A."/>
            <person name="Gujja S."/>
            <person name="Heiman D."/>
            <person name="Howarth C."/>
            <person name="Larson L."/>
            <person name="Lui A."/>
            <person name="MacDonald P.J.P."/>
            <person name="Montmayeur A."/>
            <person name="Murphy C."/>
            <person name="Neiman D."/>
            <person name="Pearson M."/>
            <person name="Priest M."/>
            <person name="Roberts A."/>
            <person name="Saif S."/>
            <person name="Shea T."/>
            <person name="Shenoy N."/>
            <person name="Sisk P."/>
            <person name="Stolte C."/>
            <person name="Sykes S."/>
            <person name="Wortman J."/>
            <person name="Nusbaum C."/>
            <person name="Birren B."/>
        </authorList>
    </citation>
    <scope>NUCLEOTIDE SEQUENCE [LARGE SCALE GENOMIC DNA]</scope>
    <source>
        <strain evidence="4 5">1_3_50AFAA</strain>
    </source>
</reference>
<dbReference type="InterPro" id="IPR047057">
    <property type="entry name" value="MerR_fam"/>
</dbReference>
<dbReference type="RefSeq" id="WP_007491671.1">
    <property type="nucleotide sequence ID" value="NZ_KN174162.1"/>
</dbReference>
<proteinExistence type="predicted"/>
<dbReference type="EMBL" id="ADLO01000055">
    <property type="protein sequence ID" value="KGF55662.1"/>
    <property type="molecule type" value="Genomic_DNA"/>
</dbReference>
<dbReference type="CDD" id="cd01109">
    <property type="entry name" value="HTH_YyaN"/>
    <property type="match status" value="1"/>
</dbReference>
<gene>
    <name evidence="4" type="ORF">HMPREF9460_01740</name>
</gene>
<dbReference type="AlphaFoldDB" id="A0A096CLI0"/>
<keyword evidence="5" id="KW-1185">Reference proteome</keyword>